<name>A0ABW7U842_9ACTN</name>
<reference evidence="1 2" key="1">
    <citation type="submission" date="2024-10" db="EMBL/GenBank/DDBJ databases">
        <title>The Natural Products Discovery Center: Release of the First 8490 Sequenced Strains for Exploring Actinobacteria Biosynthetic Diversity.</title>
        <authorList>
            <person name="Kalkreuter E."/>
            <person name="Kautsar S.A."/>
            <person name="Yang D."/>
            <person name="Bader C.D."/>
            <person name="Teijaro C.N."/>
            <person name="Fluegel L."/>
            <person name="Davis C.M."/>
            <person name="Simpson J.R."/>
            <person name="Lauterbach L."/>
            <person name="Steele A.D."/>
            <person name="Gui C."/>
            <person name="Meng S."/>
            <person name="Li G."/>
            <person name="Viehrig K."/>
            <person name="Ye F."/>
            <person name="Su P."/>
            <person name="Kiefer A.F."/>
            <person name="Nichols A."/>
            <person name="Cepeda A.J."/>
            <person name="Yan W."/>
            <person name="Fan B."/>
            <person name="Jiang Y."/>
            <person name="Adhikari A."/>
            <person name="Zheng C.-J."/>
            <person name="Schuster L."/>
            <person name="Cowan T.M."/>
            <person name="Smanski M.J."/>
            <person name="Chevrette M.G."/>
            <person name="De Carvalho L.P.S."/>
            <person name="Shen B."/>
        </authorList>
    </citation>
    <scope>NUCLEOTIDE SEQUENCE [LARGE SCALE GENOMIC DNA]</scope>
    <source>
        <strain evidence="1 2">NPDC020602</strain>
    </source>
</reference>
<sequence>MGHEYHGGTTRVRRPVPGRAAAYGLADATATSFAAVDELVPADPEQRRQRRQAA</sequence>
<dbReference type="Proteomes" id="UP001611339">
    <property type="component" value="Unassembled WGS sequence"/>
</dbReference>
<dbReference type="EMBL" id="JBIRUI010000005">
    <property type="protein sequence ID" value="MFI1714552.1"/>
    <property type="molecule type" value="Genomic_DNA"/>
</dbReference>
<protein>
    <submittedName>
        <fullName evidence="1">Uncharacterized protein</fullName>
    </submittedName>
</protein>
<organism evidence="1 2">
    <name type="scientific">Streptomyces litmocidini</name>
    <dbReference type="NCBI Taxonomy" id="67318"/>
    <lineage>
        <taxon>Bacteria</taxon>
        <taxon>Bacillati</taxon>
        <taxon>Actinomycetota</taxon>
        <taxon>Actinomycetes</taxon>
        <taxon>Kitasatosporales</taxon>
        <taxon>Streptomycetaceae</taxon>
        <taxon>Streptomyces</taxon>
    </lineage>
</organism>
<evidence type="ECO:0000313" key="2">
    <source>
        <dbReference type="Proteomes" id="UP001611339"/>
    </source>
</evidence>
<dbReference type="RefSeq" id="WP_398709048.1">
    <property type="nucleotide sequence ID" value="NZ_JBIRUI010000005.1"/>
</dbReference>
<comment type="caution">
    <text evidence="1">The sequence shown here is derived from an EMBL/GenBank/DDBJ whole genome shotgun (WGS) entry which is preliminary data.</text>
</comment>
<gene>
    <name evidence="1" type="ORF">ACH407_13390</name>
</gene>
<keyword evidence="2" id="KW-1185">Reference proteome</keyword>
<proteinExistence type="predicted"/>
<evidence type="ECO:0000313" key="1">
    <source>
        <dbReference type="EMBL" id="MFI1714552.1"/>
    </source>
</evidence>
<accession>A0ABW7U842</accession>